<evidence type="ECO:0000313" key="2">
    <source>
        <dbReference type="EMBL" id="ADV66487.1"/>
    </source>
</evidence>
<name>E8U5Z8_DEIML</name>
<sequence>MSVVEDVKAIRGVRLAAIVDSAGRVLDSVGGDVDLKLVEAGRAVAGSLSATLGGGELRDMVIDVEEGPVLLTSLGDRLLITCFDDVANLGRIRFSLRRAVPELQSR</sequence>
<dbReference type="KEGG" id="dmr:Deima_0832"/>
<dbReference type="EMBL" id="CP002454">
    <property type="protein sequence ID" value="ADV66487.1"/>
    <property type="molecule type" value="Genomic_DNA"/>
</dbReference>
<dbReference type="OrthoDB" id="69092at2"/>
<reference evidence="3" key="2">
    <citation type="submission" date="2011-01" db="EMBL/GenBank/DDBJ databases">
        <title>The complete genome of Deinococcus maricopensis DSM 21211.</title>
        <authorList>
            <consortium name="US DOE Joint Genome Institute (JGI-PGF)"/>
            <person name="Lucas S."/>
            <person name="Copeland A."/>
            <person name="Lapidus A."/>
            <person name="Goodwin L."/>
            <person name="Pitluck S."/>
            <person name="Kyrpides N."/>
            <person name="Mavromatis K."/>
            <person name="Pagani I."/>
            <person name="Ivanova N."/>
            <person name="Ovchinnikova G."/>
            <person name="Zeytun A."/>
            <person name="Detter J.C."/>
            <person name="Han C."/>
            <person name="Land M."/>
            <person name="Hauser L."/>
            <person name="Markowitz V."/>
            <person name="Cheng J.-F."/>
            <person name="Hugenholtz P."/>
            <person name="Woyke T."/>
            <person name="Wu D."/>
            <person name="Pukall R."/>
            <person name="Gehrich-Schroeter G."/>
            <person name="Brambilla E."/>
            <person name="Klenk H.-P."/>
            <person name="Eisen J.A."/>
        </authorList>
    </citation>
    <scope>NUCLEOTIDE SEQUENCE [LARGE SCALE GENOMIC DNA]</scope>
    <source>
        <strain evidence="3">DSM 21211 / LMG 22137 / NRRL B-23946 / LB-34</strain>
    </source>
</reference>
<feature type="domain" description="Roadblock/LAMTOR2" evidence="1">
    <location>
        <begin position="2"/>
        <end position="83"/>
    </location>
</feature>
<proteinExistence type="predicted"/>
<evidence type="ECO:0000259" key="1">
    <source>
        <dbReference type="SMART" id="SM00960"/>
    </source>
</evidence>
<dbReference type="SUPFAM" id="SSF103196">
    <property type="entry name" value="Roadblock/LC7 domain"/>
    <property type="match status" value="1"/>
</dbReference>
<dbReference type="RefSeq" id="WP_013555992.1">
    <property type="nucleotide sequence ID" value="NC_014958.1"/>
</dbReference>
<reference evidence="2 3" key="1">
    <citation type="journal article" date="2011" name="Stand. Genomic Sci.">
        <title>Complete genome sequence of Deinococcus maricopensis type strain (LB-34).</title>
        <authorList>
            <person name="Pukall R."/>
            <person name="Zeytun A."/>
            <person name="Lucas S."/>
            <person name="Lapidus A."/>
            <person name="Hammon N."/>
            <person name="Deshpande S."/>
            <person name="Nolan M."/>
            <person name="Cheng J.F."/>
            <person name="Pitluck S."/>
            <person name="Liolios K."/>
            <person name="Pagani I."/>
            <person name="Mikhailova N."/>
            <person name="Ivanova N."/>
            <person name="Mavromatis K."/>
            <person name="Pati A."/>
            <person name="Tapia R."/>
            <person name="Han C."/>
            <person name="Goodwin L."/>
            <person name="Chen A."/>
            <person name="Palaniappan K."/>
            <person name="Land M."/>
            <person name="Hauser L."/>
            <person name="Chang Y.J."/>
            <person name="Jeffries C.D."/>
            <person name="Brambilla E.M."/>
            <person name="Rohde M."/>
            <person name="Goker M."/>
            <person name="Detter J.C."/>
            <person name="Woyke T."/>
            <person name="Bristow J."/>
            <person name="Eisen J.A."/>
            <person name="Markowitz V."/>
            <person name="Hugenholtz P."/>
            <person name="Kyrpides N.C."/>
            <person name="Klenk H.P."/>
        </authorList>
    </citation>
    <scope>NUCLEOTIDE SEQUENCE [LARGE SCALE GENOMIC DNA]</scope>
    <source>
        <strain evidence="3">DSM 21211 / LMG 22137 / NRRL B-23946 / LB-34</strain>
    </source>
</reference>
<accession>E8U5Z8</accession>
<dbReference type="Gene3D" id="3.30.450.30">
    <property type="entry name" value="Dynein light chain 2a, cytoplasmic"/>
    <property type="match status" value="1"/>
</dbReference>
<dbReference type="eggNOG" id="COG2018">
    <property type="taxonomic scope" value="Bacteria"/>
</dbReference>
<protein>
    <submittedName>
        <fullName evidence="2">Roadblock/LC7 family protein</fullName>
    </submittedName>
</protein>
<gene>
    <name evidence="2" type="ordered locus">Deima_0832</name>
</gene>
<dbReference type="SMART" id="SM00960">
    <property type="entry name" value="Robl_LC7"/>
    <property type="match status" value="1"/>
</dbReference>
<dbReference type="Proteomes" id="UP000008635">
    <property type="component" value="Chromosome"/>
</dbReference>
<dbReference type="HOGENOM" id="CLU_118613_4_2_0"/>
<dbReference type="STRING" id="709986.Deima_0832"/>
<dbReference type="InterPro" id="IPR004942">
    <property type="entry name" value="Roadblock/LAMTOR2_dom"/>
</dbReference>
<dbReference type="AlphaFoldDB" id="E8U5Z8"/>
<organism evidence="2 3">
    <name type="scientific">Deinococcus maricopensis (strain DSM 21211 / LMG 22137 / NRRL B-23946 / LB-34)</name>
    <dbReference type="NCBI Taxonomy" id="709986"/>
    <lineage>
        <taxon>Bacteria</taxon>
        <taxon>Thermotogati</taxon>
        <taxon>Deinococcota</taxon>
        <taxon>Deinococci</taxon>
        <taxon>Deinococcales</taxon>
        <taxon>Deinococcaceae</taxon>
        <taxon>Deinococcus</taxon>
    </lineage>
</organism>
<keyword evidence="3" id="KW-1185">Reference proteome</keyword>
<dbReference type="Pfam" id="PF03259">
    <property type="entry name" value="Robl_LC7"/>
    <property type="match status" value="1"/>
</dbReference>
<evidence type="ECO:0000313" key="3">
    <source>
        <dbReference type="Proteomes" id="UP000008635"/>
    </source>
</evidence>